<sequence length="147" mass="15197">FDDRAETSEFSGHCACQRTHGGLALGSLAGATGADLDHPRALEKHVAATASGLHPEGALANAAFDGDLGIVGGAFGKLGGRDFARRRRGCEFDNRQDKTGLGGAIRAIAELSARIVVTLGTRGARRNHWLTQGCGGLRVAGQAAHIQ</sequence>
<comment type="caution">
    <text evidence="1">The sequence shown here is derived from an EMBL/GenBank/DDBJ whole genome shotgun (WGS) entry which is preliminary data.</text>
</comment>
<feature type="non-terminal residue" evidence="1">
    <location>
        <position position="147"/>
    </location>
</feature>
<reference evidence="1 2" key="1">
    <citation type="submission" date="2015-01" db="EMBL/GenBank/DDBJ databases">
        <title>Characterization of Swiss Staphylococcus aureus strains involved in food poisoning.</title>
        <authorList>
            <person name="Crovadore J."/>
            <person name="Chablais R."/>
            <person name="Tonacini J."/>
            <person name="Schnyder B."/>
            <person name="Lefort F."/>
        </authorList>
    </citation>
    <scope>NUCLEOTIDE SEQUENCE [LARGE SCALE GENOMIC DNA]</scope>
    <source>
        <strain evidence="1 2">SA-120</strain>
    </source>
</reference>
<evidence type="ECO:0000313" key="2">
    <source>
        <dbReference type="Proteomes" id="UP000032274"/>
    </source>
</evidence>
<organism evidence="1 2">
    <name type="scientific">Staphylococcus aureus</name>
    <dbReference type="NCBI Taxonomy" id="1280"/>
    <lineage>
        <taxon>Bacteria</taxon>
        <taxon>Bacillati</taxon>
        <taxon>Bacillota</taxon>
        <taxon>Bacilli</taxon>
        <taxon>Bacillales</taxon>
        <taxon>Staphylococcaceae</taxon>
        <taxon>Staphylococcus</taxon>
    </lineage>
</organism>
<gene>
    <name evidence="1" type="ORF">QU38_01655</name>
</gene>
<dbReference type="AlphaFoldDB" id="A0AA40JPQ5"/>
<protein>
    <submittedName>
        <fullName evidence="1">Uncharacterized protein</fullName>
    </submittedName>
</protein>
<proteinExistence type="predicted"/>
<name>A0AA40JPQ5_STAAU</name>
<feature type="non-terminal residue" evidence="1">
    <location>
        <position position="1"/>
    </location>
</feature>
<accession>A0AA40JPQ5</accession>
<dbReference type="EMBL" id="JXIG01000360">
    <property type="protein sequence ID" value="KIU01433.1"/>
    <property type="molecule type" value="Genomic_DNA"/>
</dbReference>
<dbReference type="Proteomes" id="UP000032274">
    <property type="component" value="Unassembled WGS sequence"/>
</dbReference>
<evidence type="ECO:0000313" key="1">
    <source>
        <dbReference type="EMBL" id="KIU01433.1"/>
    </source>
</evidence>